<comment type="caution">
    <text evidence="5">The sequence shown here is derived from an EMBL/GenBank/DDBJ whole genome shotgun (WGS) entry which is preliminary data.</text>
</comment>
<dbReference type="PROSITE" id="PS50011">
    <property type="entry name" value="PROTEIN_KINASE_DOM"/>
    <property type="match status" value="1"/>
</dbReference>
<feature type="region of interest" description="Disordered" evidence="3">
    <location>
        <begin position="182"/>
        <end position="216"/>
    </location>
</feature>
<dbReference type="AlphaFoldDB" id="A0A0M0K2A1"/>
<dbReference type="InterPro" id="IPR008271">
    <property type="entry name" value="Ser/Thr_kinase_AS"/>
</dbReference>
<dbReference type="EMBL" id="JWZX01001758">
    <property type="protein sequence ID" value="KOO32503.1"/>
    <property type="molecule type" value="Genomic_DNA"/>
</dbReference>
<protein>
    <submittedName>
        <fullName evidence="5">Protein phosphatase 2c 51</fullName>
    </submittedName>
</protein>
<dbReference type="GO" id="GO:0005524">
    <property type="term" value="F:ATP binding"/>
    <property type="evidence" value="ECO:0007669"/>
    <property type="project" value="UniProtKB-KW"/>
</dbReference>
<dbReference type="Proteomes" id="UP000037460">
    <property type="component" value="Unassembled WGS sequence"/>
</dbReference>
<proteinExistence type="predicted"/>
<dbReference type="InterPro" id="IPR011009">
    <property type="entry name" value="Kinase-like_dom_sf"/>
</dbReference>
<evidence type="ECO:0000313" key="6">
    <source>
        <dbReference type="Proteomes" id="UP000037460"/>
    </source>
</evidence>
<keyword evidence="6" id="KW-1185">Reference proteome</keyword>
<keyword evidence="2" id="KW-0067">ATP-binding</keyword>
<dbReference type="GO" id="GO:0004672">
    <property type="term" value="F:protein kinase activity"/>
    <property type="evidence" value="ECO:0007669"/>
    <property type="project" value="InterPro"/>
</dbReference>
<dbReference type="InterPro" id="IPR000719">
    <property type="entry name" value="Prot_kinase_dom"/>
</dbReference>
<dbReference type="PANTHER" id="PTHR24055">
    <property type="entry name" value="MITOGEN-ACTIVATED PROTEIN KINASE"/>
    <property type="match status" value="1"/>
</dbReference>
<evidence type="ECO:0000259" key="4">
    <source>
        <dbReference type="PROSITE" id="PS50011"/>
    </source>
</evidence>
<dbReference type="Gene3D" id="1.10.510.10">
    <property type="entry name" value="Transferase(Phosphotransferase) domain 1"/>
    <property type="match status" value="1"/>
</dbReference>
<dbReference type="SMART" id="SM00220">
    <property type="entry name" value="S_TKc"/>
    <property type="match status" value="1"/>
</dbReference>
<gene>
    <name evidence="5" type="ORF">Ctob_015115</name>
</gene>
<evidence type="ECO:0000256" key="2">
    <source>
        <dbReference type="ARBA" id="ARBA00022840"/>
    </source>
</evidence>
<dbReference type="Pfam" id="PF00069">
    <property type="entry name" value="Pkinase"/>
    <property type="match status" value="1"/>
</dbReference>
<evidence type="ECO:0000256" key="3">
    <source>
        <dbReference type="SAM" id="MobiDB-lite"/>
    </source>
</evidence>
<feature type="compositionally biased region" description="Basic and acidic residues" evidence="3">
    <location>
        <begin position="190"/>
        <end position="202"/>
    </location>
</feature>
<dbReference type="SUPFAM" id="SSF56112">
    <property type="entry name" value="Protein kinase-like (PK-like)"/>
    <property type="match status" value="1"/>
</dbReference>
<name>A0A0M0K2A1_9EUKA</name>
<organism evidence="5 6">
    <name type="scientific">Chrysochromulina tobinii</name>
    <dbReference type="NCBI Taxonomy" id="1460289"/>
    <lineage>
        <taxon>Eukaryota</taxon>
        <taxon>Haptista</taxon>
        <taxon>Haptophyta</taxon>
        <taxon>Prymnesiophyceae</taxon>
        <taxon>Prymnesiales</taxon>
        <taxon>Chrysochromulinaceae</taxon>
        <taxon>Chrysochromulina</taxon>
    </lineage>
</organism>
<dbReference type="InterPro" id="IPR050117">
    <property type="entry name" value="MAPK"/>
</dbReference>
<reference evidence="6" key="1">
    <citation type="journal article" date="2015" name="PLoS Genet.">
        <title>Genome Sequence and Transcriptome Analyses of Chrysochromulina tobin: Metabolic Tools for Enhanced Algal Fitness in the Prominent Order Prymnesiales (Haptophyceae).</title>
        <authorList>
            <person name="Hovde B.T."/>
            <person name="Deodato C.R."/>
            <person name="Hunsperger H.M."/>
            <person name="Ryken S.A."/>
            <person name="Yost W."/>
            <person name="Jha R.K."/>
            <person name="Patterson J."/>
            <person name="Monnat R.J. Jr."/>
            <person name="Barlow S.B."/>
            <person name="Starkenburg S.R."/>
            <person name="Cattolico R.A."/>
        </authorList>
    </citation>
    <scope>NUCLEOTIDE SEQUENCE</scope>
    <source>
        <strain evidence="6">CCMP291</strain>
    </source>
</reference>
<evidence type="ECO:0000313" key="5">
    <source>
        <dbReference type="EMBL" id="KOO32503.1"/>
    </source>
</evidence>
<feature type="compositionally biased region" description="Gly residues" evidence="3">
    <location>
        <begin position="204"/>
        <end position="214"/>
    </location>
</feature>
<accession>A0A0M0K2A1</accession>
<evidence type="ECO:0000256" key="1">
    <source>
        <dbReference type="ARBA" id="ARBA00022741"/>
    </source>
</evidence>
<sequence>MPDAHAIQLFGHVSAQGSDRWLIAVPAADAANNLALPNSNMTATAPPPSVAPGARLGLPSPFESEVESDTEGEDEQLTLSRATYRLRRRVYGKSFGDVWRAVRADDPHGVPLIVKRLVLAESSGERTQVCLAGLREAHFGAALRGLPGLARFLDAFEAEGSLWLVFRDEGVSLEQLLYTVEEEQPPTTAEGKRMDDDDREAGSDGAGRAGGGGVTIRRPSALWQSLRREPGQGTIRAVVRQTLEALARLHARNVTHRDLKPPNIILRVRLADFGSAVDAEVTVPGVGMYPERGPSVAEETEGYQPPEAALGGEAYAASRPSSYDLWSMGIVILELILGSPHVMPLSKRAEAVLRLRYAEQPEAVMRRLLAANALAEHCILPLAAAADPAAMARYRGHNGAPCGKEAFVEHVLASDPLRDSGRHGGALRTAPRLLELLDLAWELLRWRPEDRMSAEHALRHPSVSERHVERAVVGAEAETGQHAVVGTERLLERAVVGAGVDTRRDWKQALLEITPLLSAPSAAAAAA</sequence>
<dbReference type="OrthoDB" id="10264738at2759"/>
<feature type="domain" description="Protein kinase" evidence="4">
    <location>
        <begin position="84"/>
        <end position="463"/>
    </location>
</feature>
<dbReference type="PROSITE" id="PS00108">
    <property type="entry name" value="PROTEIN_KINASE_ST"/>
    <property type="match status" value="1"/>
</dbReference>
<keyword evidence="1" id="KW-0547">Nucleotide-binding</keyword>